<accession>A0A1U7CVJ9</accession>
<reference evidence="5" key="1">
    <citation type="submission" date="2016-12" db="EMBL/GenBank/DDBJ databases">
        <title>Comparative genomics of four Isosphaeraceae planctomycetes: a common pool of plasmids and glycoside hydrolase genes.</title>
        <authorList>
            <person name="Ivanova A."/>
        </authorList>
    </citation>
    <scope>NUCLEOTIDE SEQUENCE [LARGE SCALE GENOMIC DNA]</scope>
    <source>
        <strain evidence="5">PX4</strain>
    </source>
</reference>
<dbReference type="GO" id="GO:0016787">
    <property type="term" value="F:hydrolase activity"/>
    <property type="evidence" value="ECO:0007669"/>
    <property type="project" value="InterPro"/>
</dbReference>
<feature type="domain" description="3-keto-alpha-glucoside-1,2-lyase/3-keto-2-hydroxy-glucal hydratase" evidence="3">
    <location>
        <begin position="29"/>
        <end position="220"/>
    </location>
</feature>
<feature type="region of interest" description="Disordered" evidence="1">
    <location>
        <begin position="452"/>
        <end position="471"/>
    </location>
</feature>
<keyword evidence="2" id="KW-0732">Signal</keyword>
<feature type="signal peptide" evidence="2">
    <location>
        <begin position="1"/>
        <end position="25"/>
    </location>
</feature>
<gene>
    <name evidence="4" type="ORF">BSF38_04507</name>
</gene>
<sequence length="471" mass="52253">MVKRPLLVASLVMAFAASAGRPAQADEPWVNLFDGKSLEGWTVRGGFARYQVENGEIVGNTVEGSPNTFLCKGDFKDFELELEVRCDPRLNSGVQVRSHVYGKDDSDPKNRDRAGVVYGPQCEIARKETGTAGRFYDEGRRGRWISGEIADAAKGAFDDDGWNTYRIVAQGDHYRSWVNGAAVSDFHDATDAHGFVGLQVHGIAKDQGPYQVRWRNVRIRELKAGGATADQGRPEGFRAIFNGRDLTGWDGSPKYWSAENGCLTGKADGTLKFNRFITWRDGTVKNFELRVKVKVSPGGNSGLQYRGTERPDLGESVVIGYQCDVVADRPDYNGMLYEERGRRILSHTGEKVVIDPQGQPWTVGTFPLRTFKPGEWHDFRVLVEGNHHRHWIDGHPTVDLIDLDEKGRKLEGVLAVQVHVGPPMAIQYKDVLLKTLPDDLPLITAEQAAIPSDARKVAAQGEDQPRKPDAE</sequence>
<dbReference type="InterPro" id="IPR010496">
    <property type="entry name" value="AL/BT2_dom"/>
</dbReference>
<evidence type="ECO:0000256" key="1">
    <source>
        <dbReference type="SAM" id="MobiDB-lite"/>
    </source>
</evidence>
<evidence type="ECO:0000313" key="5">
    <source>
        <dbReference type="Proteomes" id="UP000186309"/>
    </source>
</evidence>
<dbReference type="KEGG" id="pbor:BSF38_04507"/>
<evidence type="ECO:0000256" key="2">
    <source>
        <dbReference type="SAM" id="SignalP"/>
    </source>
</evidence>
<evidence type="ECO:0000259" key="3">
    <source>
        <dbReference type="Pfam" id="PF06439"/>
    </source>
</evidence>
<dbReference type="RefSeq" id="WP_237170571.1">
    <property type="nucleotide sequence ID" value="NZ_CP019082.1"/>
</dbReference>
<proteinExistence type="predicted"/>
<keyword evidence="5" id="KW-1185">Reference proteome</keyword>
<dbReference type="Proteomes" id="UP000186309">
    <property type="component" value="Chromosome"/>
</dbReference>
<feature type="domain" description="3-keto-alpha-glucoside-1,2-lyase/3-keto-2-hydroxy-glucal hydratase" evidence="3">
    <location>
        <begin position="236"/>
        <end position="433"/>
    </location>
</feature>
<dbReference type="Pfam" id="PF06439">
    <property type="entry name" value="3keto-disac_hyd"/>
    <property type="match status" value="2"/>
</dbReference>
<name>A0A1U7CVJ9_9BACT</name>
<dbReference type="EMBL" id="CP019082">
    <property type="protein sequence ID" value="APW62951.1"/>
    <property type="molecule type" value="Genomic_DNA"/>
</dbReference>
<dbReference type="AlphaFoldDB" id="A0A1U7CVJ9"/>
<evidence type="ECO:0000313" key="4">
    <source>
        <dbReference type="EMBL" id="APW62951.1"/>
    </source>
</evidence>
<feature type="chain" id="PRO_5012052614" description="3-keto-alpha-glucoside-1,2-lyase/3-keto-2-hydroxy-glucal hydratase domain-containing protein" evidence="2">
    <location>
        <begin position="26"/>
        <end position="471"/>
    </location>
</feature>
<protein>
    <recommendedName>
        <fullName evidence="3">3-keto-alpha-glucoside-1,2-lyase/3-keto-2-hydroxy-glucal hydratase domain-containing protein</fullName>
    </recommendedName>
</protein>
<dbReference type="Gene3D" id="2.60.120.560">
    <property type="entry name" value="Exo-inulinase, domain 1"/>
    <property type="match status" value="2"/>
</dbReference>
<organism evidence="4 5">
    <name type="scientific">Paludisphaera borealis</name>
    <dbReference type="NCBI Taxonomy" id="1387353"/>
    <lineage>
        <taxon>Bacteria</taxon>
        <taxon>Pseudomonadati</taxon>
        <taxon>Planctomycetota</taxon>
        <taxon>Planctomycetia</taxon>
        <taxon>Isosphaerales</taxon>
        <taxon>Isosphaeraceae</taxon>
        <taxon>Paludisphaera</taxon>
    </lineage>
</organism>
<dbReference type="STRING" id="1387353.BSF38_04507"/>